<dbReference type="KEGG" id="tce:A3L02_01125"/>
<dbReference type="GeneID" id="33323309"/>
<proteinExistence type="predicted"/>
<name>A0A218P011_THECE</name>
<dbReference type="Proteomes" id="UP000197156">
    <property type="component" value="Chromosome"/>
</dbReference>
<protein>
    <submittedName>
        <fullName evidence="1">Uncharacterized protein</fullName>
    </submittedName>
</protein>
<dbReference type="EMBL" id="CP014854">
    <property type="protein sequence ID" value="ASI98267.1"/>
    <property type="molecule type" value="Genomic_DNA"/>
</dbReference>
<sequence>MNASDNVVYEALGFYVDNLCGSIFLGMARGEAVLYRDGTHPLTPVGKPPLLSLFYSRGKLEVTGIWKEGGGSGAFLLRMVPSEVKSESGGIIRMTFRPRDGGLVLVTLYGNRGLAGTLERAVRDCLKEEQKGERILSSMHPEGD</sequence>
<dbReference type="AlphaFoldDB" id="A0A218P011"/>
<keyword evidence="2" id="KW-1185">Reference proteome</keyword>
<evidence type="ECO:0000313" key="1">
    <source>
        <dbReference type="EMBL" id="ASI98267.1"/>
    </source>
</evidence>
<gene>
    <name evidence="1" type="ORF">A3L02_01125</name>
</gene>
<organism evidence="1 2">
    <name type="scientific">Thermococcus celer Vu 13 = JCM 8558</name>
    <dbReference type="NCBI Taxonomy" id="1293037"/>
    <lineage>
        <taxon>Archaea</taxon>
        <taxon>Methanobacteriati</taxon>
        <taxon>Methanobacteriota</taxon>
        <taxon>Thermococci</taxon>
        <taxon>Thermococcales</taxon>
        <taxon>Thermococcaceae</taxon>
        <taxon>Thermococcus</taxon>
    </lineage>
</organism>
<dbReference type="RefSeq" id="WP_088862235.1">
    <property type="nucleotide sequence ID" value="NZ_CP014854.1"/>
</dbReference>
<reference evidence="1 2" key="1">
    <citation type="submission" date="2016-03" db="EMBL/GenBank/DDBJ databases">
        <title>Complete genome sequence of Thermococcus celer.</title>
        <authorList>
            <person name="Oger P.M."/>
        </authorList>
    </citation>
    <scope>NUCLEOTIDE SEQUENCE [LARGE SCALE GENOMIC DNA]</scope>
    <source>
        <strain evidence="1 2">Vu 13</strain>
    </source>
</reference>
<evidence type="ECO:0000313" key="2">
    <source>
        <dbReference type="Proteomes" id="UP000197156"/>
    </source>
</evidence>
<dbReference type="OrthoDB" id="88474at2157"/>
<accession>A0A218P011</accession>